<reference evidence="4 5" key="1">
    <citation type="submission" date="2019-03" db="EMBL/GenBank/DDBJ databases">
        <authorList>
            <person name="Kim M.K.M."/>
        </authorList>
    </citation>
    <scope>NUCLEOTIDE SEQUENCE [LARGE SCALE GENOMIC DNA]</scope>
    <source>
        <strain evidence="4 5">18JY21-1</strain>
    </source>
</reference>
<keyword evidence="4" id="KW-0540">Nuclease</keyword>
<evidence type="ECO:0000256" key="1">
    <source>
        <dbReference type="ARBA" id="ARBA00022801"/>
    </source>
</evidence>
<dbReference type="InterPro" id="IPR014576">
    <property type="entry name" value="Pesterase_YhaO"/>
</dbReference>
<dbReference type="AlphaFoldDB" id="A0A4V2WN62"/>
<dbReference type="EMBL" id="SKFG01000027">
    <property type="protein sequence ID" value="TCZ74292.1"/>
    <property type="molecule type" value="Genomic_DNA"/>
</dbReference>
<dbReference type="Proteomes" id="UP000295418">
    <property type="component" value="Unassembled WGS sequence"/>
</dbReference>
<feature type="domain" description="Calcineurin-like phosphoesterase" evidence="3">
    <location>
        <begin position="5"/>
        <end position="209"/>
    </location>
</feature>
<accession>A0A4V2WN62</accession>
<dbReference type="PANTHER" id="PTHR30337">
    <property type="entry name" value="COMPONENT OF ATP-DEPENDENT DSDNA EXONUCLEASE"/>
    <property type="match status" value="1"/>
</dbReference>
<dbReference type="InterPro" id="IPR041796">
    <property type="entry name" value="Mre11_N"/>
</dbReference>
<dbReference type="RefSeq" id="WP_132419863.1">
    <property type="nucleotide sequence ID" value="NZ_SKFG01000027.1"/>
</dbReference>
<dbReference type="CDD" id="cd00840">
    <property type="entry name" value="MPP_Mre11_N"/>
    <property type="match status" value="1"/>
</dbReference>
<evidence type="ECO:0000256" key="2">
    <source>
        <dbReference type="SAM" id="Coils"/>
    </source>
</evidence>
<dbReference type="InterPro" id="IPR029052">
    <property type="entry name" value="Metallo-depent_PP-like"/>
</dbReference>
<dbReference type="InterPro" id="IPR004843">
    <property type="entry name" value="Calcineurin-like_PHP"/>
</dbReference>
<keyword evidence="1" id="KW-0378">Hydrolase</keyword>
<dbReference type="Pfam" id="PF00149">
    <property type="entry name" value="Metallophos"/>
    <property type="match status" value="1"/>
</dbReference>
<dbReference type="SUPFAM" id="SSF56300">
    <property type="entry name" value="Metallo-dependent phosphatases"/>
    <property type="match status" value="1"/>
</dbReference>
<dbReference type="PIRSF" id="PIRSF033091">
    <property type="entry name" value="Pesterase_YhaO"/>
    <property type="match status" value="1"/>
</dbReference>
<dbReference type="OrthoDB" id="9773856at2"/>
<keyword evidence="4" id="KW-0269">Exonuclease</keyword>
<keyword evidence="2" id="KW-0175">Coiled coil</keyword>
<keyword evidence="5" id="KW-1185">Reference proteome</keyword>
<dbReference type="PANTHER" id="PTHR30337:SF7">
    <property type="entry name" value="PHOSPHOESTERASE"/>
    <property type="match status" value="1"/>
</dbReference>
<name>A0A4V2WN62_9BACL</name>
<gene>
    <name evidence="4" type="ORF">E0485_20145</name>
</gene>
<dbReference type="InterPro" id="IPR050535">
    <property type="entry name" value="DNA_Repair-Maintenance_Comp"/>
</dbReference>
<dbReference type="Gene3D" id="3.60.21.10">
    <property type="match status" value="1"/>
</dbReference>
<dbReference type="GO" id="GO:0004527">
    <property type="term" value="F:exonuclease activity"/>
    <property type="evidence" value="ECO:0007669"/>
    <property type="project" value="UniProtKB-KW"/>
</dbReference>
<comment type="caution">
    <text evidence="4">The sequence shown here is derived from an EMBL/GenBank/DDBJ whole genome shotgun (WGS) entry which is preliminary data.</text>
</comment>
<feature type="coiled-coil region" evidence="2">
    <location>
        <begin position="270"/>
        <end position="298"/>
    </location>
</feature>
<organism evidence="4 5">
    <name type="scientific">Paenibacillus albiflavus</name>
    <dbReference type="NCBI Taxonomy" id="2545760"/>
    <lineage>
        <taxon>Bacteria</taxon>
        <taxon>Bacillati</taxon>
        <taxon>Bacillota</taxon>
        <taxon>Bacilli</taxon>
        <taxon>Bacillales</taxon>
        <taxon>Paenibacillaceae</taxon>
        <taxon>Paenibacillus</taxon>
    </lineage>
</organism>
<evidence type="ECO:0000313" key="5">
    <source>
        <dbReference type="Proteomes" id="UP000295418"/>
    </source>
</evidence>
<proteinExistence type="predicted"/>
<evidence type="ECO:0000313" key="4">
    <source>
        <dbReference type="EMBL" id="TCZ74292.1"/>
    </source>
</evidence>
<protein>
    <submittedName>
        <fullName evidence="4">DNA repair exonuclease</fullName>
    </submittedName>
</protein>
<evidence type="ECO:0000259" key="3">
    <source>
        <dbReference type="Pfam" id="PF00149"/>
    </source>
</evidence>
<sequence length="444" mass="49685">MQPVRFLHSADLHLDSPFRGMRDVPENIRERVRESTFGALNKLVALAIREQVDMVLISGDVYDLADRSLRAQLRLQKALQELSSRDIRVFIIHGNHDPLDGRAAKLSMPQGCHVFGTEEVETVLVERGDRGVVARVHGISYSTSAVADNLAMRYKAVVPNTNPSQPVYEIGMLHTNVDGDANHDNYAPCSKQDLQQSGMNYWALGHVHTRKMISGDTQIDQDQTCIVYPGNTQGRSIRECGPRGCYIADVTADGRTRLTFHPLDEIRWHVEQISIAHMETEQELKDALEAHMQELLQAADGRSCIVRFVLEGRGTLHDVLRKGSALQDLLTELRESDLAGGSQDSEAFIWPESIVDHTGRTIDLDQLLEERSFVGDMLRMAREIGKDDQDLSDYRSEALSLLMTQPKIARLLGVDAAEPDEIREWLQAAEELLMDTLADGGWNG</sequence>